<evidence type="ECO:0000259" key="7">
    <source>
        <dbReference type="Pfam" id="PF02721"/>
    </source>
</evidence>
<dbReference type="PANTHER" id="PTHR47165:SF4">
    <property type="entry name" value="OS03G0429900 PROTEIN"/>
    <property type="match status" value="1"/>
</dbReference>
<dbReference type="Pfam" id="PF08646">
    <property type="entry name" value="Rep_fac-A_C"/>
    <property type="match status" value="1"/>
</dbReference>
<evidence type="ECO:0000256" key="2">
    <source>
        <dbReference type="ARBA" id="ARBA00022723"/>
    </source>
</evidence>
<dbReference type="OMA" id="NGNDMEC"/>
<keyword evidence="3" id="KW-0863">Zinc-finger</keyword>
<name>A0A078GWH4_BRANA</name>
<keyword evidence="10" id="KW-1185">Reference proteome</keyword>
<gene>
    <name evidence="9" type="primary">BnaC05g22010D</name>
    <name evidence="9" type="ORF">GSBRNA2T00046281001</name>
</gene>
<feature type="domain" description="Replication factor A C-terminal" evidence="8">
    <location>
        <begin position="307"/>
        <end position="418"/>
    </location>
</feature>
<feature type="region of interest" description="Disordered" evidence="6">
    <location>
        <begin position="460"/>
        <end position="511"/>
    </location>
</feature>
<dbReference type="AlphaFoldDB" id="A0A078GWH4"/>
<dbReference type="Gramene" id="CDY30825">
    <property type="protein sequence ID" value="CDY30825"/>
    <property type="gene ID" value="GSBRNA2T00046281001"/>
</dbReference>
<dbReference type="GO" id="GO:0000724">
    <property type="term" value="P:double-strand break repair via homologous recombination"/>
    <property type="evidence" value="ECO:0000318"/>
    <property type="project" value="GO_Central"/>
</dbReference>
<evidence type="ECO:0000259" key="8">
    <source>
        <dbReference type="Pfam" id="PF08646"/>
    </source>
</evidence>
<proteinExistence type="inferred from homology"/>
<dbReference type="Pfam" id="PF02721">
    <property type="entry name" value="DUF223"/>
    <property type="match status" value="1"/>
</dbReference>
<dbReference type="Proteomes" id="UP000028999">
    <property type="component" value="Unassembled WGS sequence"/>
</dbReference>
<evidence type="ECO:0000256" key="6">
    <source>
        <dbReference type="SAM" id="MobiDB-lite"/>
    </source>
</evidence>
<dbReference type="GO" id="GO:0008270">
    <property type="term" value="F:zinc ion binding"/>
    <property type="evidence" value="ECO:0007669"/>
    <property type="project" value="UniProtKB-KW"/>
</dbReference>
<comment type="similarity">
    <text evidence="1">Belongs to the replication factor A protein 1 family.</text>
</comment>
<dbReference type="CDD" id="cd04476">
    <property type="entry name" value="RPA1_DBD_C"/>
    <property type="match status" value="1"/>
</dbReference>
<dbReference type="GO" id="GO:0051321">
    <property type="term" value="P:meiotic cell cycle"/>
    <property type="evidence" value="ECO:0000318"/>
    <property type="project" value="GO_Central"/>
</dbReference>
<keyword evidence="5" id="KW-0238">DNA-binding</keyword>
<keyword evidence="2" id="KW-0479">Metal-binding</keyword>
<keyword evidence="4" id="KW-0862">Zinc</keyword>
<evidence type="ECO:0000313" key="10">
    <source>
        <dbReference type="Proteomes" id="UP000028999"/>
    </source>
</evidence>
<dbReference type="PANTHER" id="PTHR47165">
    <property type="entry name" value="OS03G0429900 PROTEIN"/>
    <property type="match status" value="1"/>
</dbReference>
<dbReference type="Gene3D" id="2.40.50.140">
    <property type="entry name" value="Nucleic acid-binding proteins"/>
    <property type="match status" value="3"/>
</dbReference>
<evidence type="ECO:0000313" key="9">
    <source>
        <dbReference type="EMBL" id="CDY30825.1"/>
    </source>
</evidence>
<evidence type="ECO:0000256" key="5">
    <source>
        <dbReference type="ARBA" id="ARBA00023125"/>
    </source>
</evidence>
<dbReference type="SUPFAM" id="SSF50249">
    <property type="entry name" value="Nucleic acid-binding proteins"/>
    <property type="match status" value="3"/>
</dbReference>
<dbReference type="CDD" id="cd04480">
    <property type="entry name" value="RPA1_DBD_A_like"/>
    <property type="match status" value="1"/>
</dbReference>
<dbReference type="GO" id="GO:0043047">
    <property type="term" value="F:single-stranded telomeric DNA binding"/>
    <property type="evidence" value="ECO:0000318"/>
    <property type="project" value="GO_Central"/>
</dbReference>
<feature type="domain" description="Replication protein A 70 kDa DNA-binding subunit B/D first OB fold" evidence="7">
    <location>
        <begin position="8"/>
        <end position="107"/>
    </location>
</feature>
<evidence type="ECO:0000256" key="4">
    <source>
        <dbReference type="ARBA" id="ARBA00022833"/>
    </source>
</evidence>
<dbReference type="InterPro" id="IPR012340">
    <property type="entry name" value="NA-bd_OB-fold"/>
</dbReference>
<protein>
    <submittedName>
        <fullName evidence="9">BnaC05g22010D protein</fullName>
    </submittedName>
</protein>
<dbReference type="GO" id="GO:0003684">
    <property type="term" value="F:damaged DNA binding"/>
    <property type="evidence" value="ECO:0000318"/>
    <property type="project" value="GO_Central"/>
</dbReference>
<evidence type="ECO:0000256" key="3">
    <source>
        <dbReference type="ARBA" id="ARBA00022771"/>
    </source>
</evidence>
<organism evidence="9 10">
    <name type="scientific">Brassica napus</name>
    <name type="common">Rape</name>
    <dbReference type="NCBI Taxonomy" id="3708"/>
    <lineage>
        <taxon>Eukaryota</taxon>
        <taxon>Viridiplantae</taxon>
        <taxon>Streptophyta</taxon>
        <taxon>Embryophyta</taxon>
        <taxon>Tracheophyta</taxon>
        <taxon>Spermatophyta</taxon>
        <taxon>Magnoliopsida</taxon>
        <taxon>eudicotyledons</taxon>
        <taxon>Gunneridae</taxon>
        <taxon>Pentapetalae</taxon>
        <taxon>rosids</taxon>
        <taxon>malvids</taxon>
        <taxon>Brassicales</taxon>
        <taxon>Brassicaceae</taxon>
        <taxon>Brassiceae</taxon>
        <taxon>Brassica</taxon>
    </lineage>
</organism>
<dbReference type="InterPro" id="IPR003871">
    <property type="entry name" value="RFA1B/D_OB_1st"/>
</dbReference>
<dbReference type="PaxDb" id="3708-A0A078GWH4"/>
<dbReference type="InterPro" id="IPR047192">
    <property type="entry name" value="Euk_RPA1_DBD_C"/>
</dbReference>
<feature type="compositionally biased region" description="Polar residues" evidence="6">
    <location>
        <begin position="465"/>
        <end position="479"/>
    </location>
</feature>
<evidence type="ECO:0000256" key="1">
    <source>
        <dbReference type="ARBA" id="ARBA00005690"/>
    </source>
</evidence>
<accession>A0A078GWH4</accession>
<dbReference type="GO" id="GO:0007004">
    <property type="term" value="P:telomere maintenance via telomerase"/>
    <property type="evidence" value="ECO:0000318"/>
    <property type="project" value="GO_Central"/>
</dbReference>
<dbReference type="InterPro" id="IPR013955">
    <property type="entry name" value="Rep_factor-A_C"/>
</dbReference>
<dbReference type="STRING" id="3708.A0A078GWH4"/>
<dbReference type="CDD" id="cd04481">
    <property type="entry name" value="RPA1_DBD_B_like"/>
    <property type="match status" value="1"/>
</dbReference>
<dbReference type="EMBL" id="LK032261">
    <property type="protein sequence ID" value="CDY30825.1"/>
    <property type="molecule type" value="Genomic_DNA"/>
</dbReference>
<dbReference type="GO" id="GO:0005662">
    <property type="term" value="C:DNA replication factor A complex"/>
    <property type="evidence" value="ECO:0000318"/>
    <property type="project" value="GO_Central"/>
</dbReference>
<dbReference type="GO" id="GO:0006289">
    <property type="term" value="P:nucleotide-excision repair"/>
    <property type="evidence" value="ECO:0000318"/>
    <property type="project" value="GO_Central"/>
</dbReference>
<sequence length="511" mass="57549">MSSNASCNLLKDVKPFKTGWRVRVKMLHSWKQNFGGETLECILADETGGKIHASCKRSQMFRVQRGLPIGEWRFVENFTVSQAGGQYRPTNLQYKMTISGETVISKSDLQNNNHFLDLASYEDIIEGKLNPYFLIDVIGEIFDMRTIQTVKVKNEDRKRVVFRLRDTNGNDMECCLWGRFTELIESHLQENEGKLIICLIRFAKISYYKGNIQITNAFDASLVTLNPEMQEAVDFKERLLQALLPLAIVENKPAYKAVKQQAEDWDDVQVCSISEILVAVEAQKCKIVCSIESINTGWGWFFFGHDANGCNRRVTRIGRNDPRRIAQNEKPLWRCENCRANVTNVSPKYKLHVYVADDSDTCKLMLLDSVGKTVIGNEAVELWNGSYDETNPEDLPEPIQNLVGKSFCFGISISSDNVTNGADTYLVAEVRGGEEIHKIESQTAPVSLIESGSSIFSAGEVSKFDPNSQNSAEDVTTPFSKRKDNDDLPDVTSASKKLCTDTIKPEKTKTE</sequence>
<reference evidence="9 10" key="1">
    <citation type="journal article" date="2014" name="Science">
        <title>Plant genetics. Early allopolyploid evolution in the post-Neolithic Brassica napus oilseed genome.</title>
        <authorList>
            <person name="Chalhoub B."/>
            <person name="Denoeud F."/>
            <person name="Liu S."/>
            <person name="Parkin I.A."/>
            <person name="Tang H."/>
            <person name="Wang X."/>
            <person name="Chiquet J."/>
            <person name="Belcram H."/>
            <person name="Tong C."/>
            <person name="Samans B."/>
            <person name="Correa M."/>
            <person name="Da Silva C."/>
            <person name="Just J."/>
            <person name="Falentin C."/>
            <person name="Koh C.S."/>
            <person name="Le Clainche I."/>
            <person name="Bernard M."/>
            <person name="Bento P."/>
            <person name="Noel B."/>
            <person name="Labadie K."/>
            <person name="Alberti A."/>
            <person name="Charles M."/>
            <person name="Arnaud D."/>
            <person name="Guo H."/>
            <person name="Daviaud C."/>
            <person name="Alamery S."/>
            <person name="Jabbari K."/>
            <person name="Zhao M."/>
            <person name="Edger P.P."/>
            <person name="Chelaifa H."/>
            <person name="Tack D."/>
            <person name="Lassalle G."/>
            <person name="Mestiri I."/>
            <person name="Schnel N."/>
            <person name="Le Paslier M.C."/>
            <person name="Fan G."/>
            <person name="Renault V."/>
            <person name="Bayer P.E."/>
            <person name="Golicz A.A."/>
            <person name="Manoli S."/>
            <person name="Lee T.H."/>
            <person name="Thi V.H."/>
            <person name="Chalabi S."/>
            <person name="Hu Q."/>
            <person name="Fan C."/>
            <person name="Tollenaere R."/>
            <person name="Lu Y."/>
            <person name="Battail C."/>
            <person name="Shen J."/>
            <person name="Sidebottom C.H."/>
            <person name="Wang X."/>
            <person name="Canaguier A."/>
            <person name="Chauveau A."/>
            <person name="Berard A."/>
            <person name="Deniot G."/>
            <person name="Guan M."/>
            <person name="Liu Z."/>
            <person name="Sun F."/>
            <person name="Lim Y.P."/>
            <person name="Lyons E."/>
            <person name="Town C.D."/>
            <person name="Bancroft I."/>
            <person name="Wang X."/>
            <person name="Meng J."/>
            <person name="Ma J."/>
            <person name="Pires J.C."/>
            <person name="King G.J."/>
            <person name="Brunel D."/>
            <person name="Delourme R."/>
            <person name="Renard M."/>
            <person name="Aury J.M."/>
            <person name="Adams K.L."/>
            <person name="Batley J."/>
            <person name="Snowdon R.J."/>
            <person name="Tost J."/>
            <person name="Edwards D."/>
            <person name="Zhou Y."/>
            <person name="Hua W."/>
            <person name="Sharpe A.G."/>
            <person name="Paterson A.H."/>
            <person name="Guan C."/>
            <person name="Wincker P."/>
        </authorList>
    </citation>
    <scope>NUCLEOTIDE SEQUENCE [LARGE SCALE GENOMIC DNA]</scope>
    <source>
        <strain evidence="10">cv. Darmor-bzh</strain>
    </source>
</reference>
<dbReference type="GO" id="GO:0006260">
    <property type="term" value="P:DNA replication"/>
    <property type="evidence" value="ECO:0000318"/>
    <property type="project" value="GO_Central"/>
</dbReference>